<dbReference type="EMBL" id="CM000951">
    <property type="protein sequence ID" value="EDY60546.1"/>
    <property type="molecule type" value="Genomic_DNA"/>
</dbReference>
<organism evidence="1 2">
    <name type="scientific">Streptomyces sviceus (strain ATCC 29083 / DSM 924 / JCM 4929 / NBRC 13980 / NCIMB 11184 / NRRL 5439 / UC 5370)</name>
    <dbReference type="NCBI Taxonomy" id="463191"/>
    <lineage>
        <taxon>Bacteria</taxon>
        <taxon>Bacillati</taxon>
        <taxon>Actinomycetota</taxon>
        <taxon>Actinomycetes</taxon>
        <taxon>Kitasatosporales</taxon>
        <taxon>Streptomycetaceae</taxon>
        <taxon>Streptomyces</taxon>
    </lineage>
</organism>
<reference evidence="1" key="1">
    <citation type="submission" date="2009-10" db="EMBL/GenBank/DDBJ databases">
        <title>The genome sequence of Streptomyces sviceus strain ATCC 29083.</title>
        <authorList>
            <consortium name="The Broad Institute Genome Sequencing Platform"/>
            <consortium name="Broad Institute Microbial Sequencing Center"/>
            <person name="Fischbach M."/>
            <person name="Godfrey P."/>
            <person name="Ward D."/>
            <person name="Young S."/>
            <person name="Zeng Q."/>
            <person name="Koehrsen M."/>
            <person name="Alvarado L."/>
            <person name="Berlin A.M."/>
            <person name="Bochicchio J."/>
            <person name="Borenstein D."/>
            <person name="Chapman S.B."/>
            <person name="Chen Z."/>
            <person name="Engels R."/>
            <person name="Freedman E."/>
            <person name="Gellesch M."/>
            <person name="Goldberg J."/>
            <person name="Griggs A."/>
            <person name="Gujja S."/>
            <person name="Heilman E.R."/>
            <person name="Heiman D.I."/>
            <person name="Hepburn T.A."/>
            <person name="Howarth C."/>
            <person name="Jen D."/>
            <person name="Larson L."/>
            <person name="Lewis B."/>
            <person name="Mehta T."/>
            <person name="Park D."/>
            <person name="Pearson M."/>
            <person name="Richards J."/>
            <person name="Roberts A."/>
            <person name="Saif S."/>
            <person name="Shea T.D."/>
            <person name="Shenoy N."/>
            <person name="Sisk P."/>
            <person name="Stolte C."/>
            <person name="Sykes S.N."/>
            <person name="Thomson T."/>
            <person name="Walk T."/>
            <person name="White J."/>
            <person name="Yandava C."/>
            <person name="Straight P."/>
            <person name="Clardy J."/>
            <person name="Hung D."/>
            <person name="Kolter R."/>
            <person name="Mekalanos J."/>
            <person name="Walker S."/>
            <person name="Walsh C.T."/>
            <person name="Wieland-Brown L.C."/>
            <person name="Haas B."/>
            <person name="Nusbaum C."/>
            <person name="Birren B."/>
        </authorList>
    </citation>
    <scope>NUCLEOTIDE SEQUENCE [LARGE SCALE GENOMIC DNA]</scope>
    <source>
        <strain evidence="1">ATCC 29083</strain>
    </source>
</reference>
<keyword evidence="2" id="KW-1185">Reference proteome</keyword>
<accession>B5I641</accession>
<proteinExistence type="predicted"/>
<name>B5I641_STRX2</name>
<evidence type="ECO:0000313" key="1">
    <source>
        <dbReference type="EMBL" id="EDY60546.1"/>
    </source>
</evidence>
<dbReference type="Proteomes" id="UP000002785">
    <property type="component" value="Chromosome"/>
</dbReference>
<dbReference type="AlphaFoldDB" id="B5I641"/>
<evidence type="ECO:0000313" key="2">
    <source>
        <dbReference type="Proteomes" id="UP000002785"/>
    </source>
</evidence>
<protein>
    <submittedName>
        <fullName evidence="1">Uncharacterized protein</fullName>
    </submittedName>
</protein>
<dbReference type="HOGENOM" id="CLU_2439600_0_0_11"/>
<gene>
    <name evidence="1" type="ORF">SSEG_07014</name>
</gene>
<sequence>MRRRAYFPCPLRRRPFAETAQTDRWYWSGPCTFPPSSRALPSPSAVVPFRIRSAAKMNGLRRDDLDDLFPGLLDSLLDAAARQAVRVGSG</sequence>